<evidence type="ECO:0000313" key="3">
    <source>
        <dbReference type="Proteomes" id="UP000199515"/>
    </source>
</evidence>
<protein>
    <submittedName>
        <fullName evidence="2">Astacin (Peptidase family M12A)</fullName>
    </submittedName>
</protein>
<organism evidence="2 3">
    <name type="scientific">Amycolatopsis xylanica</name>
    <dbReference type="NCBI Taxonomy" id="589385"/>
    <lineage>
        <taxon>Bacteria</taxon>
        <taxon>Bacillati</taxon>
        <taxon>Actinomycetota</taxon>
        <taxon>Actinomycetes</taxon>
        <taxon>Pseudonocardiales</taxon>
        <taxon>Pseudonocardiaceae</taxon>
        <taxon>Amycolatopsis</taxon>
    </lineage>
</organism>
<dbReference type="AlphaFoldDB" id="A0A1H2W384"/>
<evidence type="ECO:0000259" key="1">
    <source>
        <dbReference type="Pfam" id="PF01400"/>
    </source>
</evidence>
<dbReference type="Proteomes" id="UP000199515">
    <property type="component" value="Unassembled WGS sequence"/>
</dbReference>
<keyword evidence="3" id="KW-1185">Reference proteome</keyword>
<dbReference type="EMBL" id="FNON01000001">
    <property type="protein sequence ID" value="SDW74985.1"/>
    <property type="molecule type" value="Genomic_DNA"/>
</dbReference>
<dbReference type="GO" id="GO:0004222">
    <property type="term" value="F:metalloendopeptidase activity"/>
    <property type="evidence" value="ECO:0007669"/>
    <property type="project" value="InterPro"/>
</dbReference>
<sequence length="184" mass="20649">MGVIKKNAGRWNGHIPYEYHTSVATGSPASKWLDQKIKEFNDFIGKEIFRPRSGEADYAVFDLVTGNCNSAIGKQGGRQVIQYKEDTGGMTVHHEMGHCVGMGHENFHPDYPYKTKFTKGSIPELQWQRNHTDYEAHGDFDNDSIMRYAAASLEITLTGVELANDARRQSMSKGDKATVLYLTT</sequence>
<dbReference type="SUPFAM" id="SSF55486">
    <property type="entry name" value="Metalloproteases ('zincins'), catalytic domain"/>
    <property type="match status" value="1"/>
</dbReference>
<dbReference type="STRING" id="589385.SAMN05421504_1011411"/>
<name>A0A1H2W384_9PSEU</name>
<dbReference type="Pfam" id="PF01400">
    <property type="entry name" value="Astacin"/>
    <property type="match status" value="1"/>
</dbReference>
<dbReference type="RefSeq" id="WP_176968515.1">
    <property type="nucleotide sequence ID" value="NZ_FNON01000001.1"/>
</dbReference>
<evidence type="ECO:0000313" key="2">
    <source>
        <dbReference type="EMBL" id="SDW74985.1"/>
    </source>
</evidence>
<dbReference type="InterPro" id="IPR001506">
    <property type="entry name" value="Peptidase_M12A"/>
</dbReference>
<dbReference type="Gene3D" id="3.40.390.10">
    <property type="entry name" value="Collagenase (Catalytic Domain)"/>
    <property type="match status" value="1"/>
</dbReference>
<dbReference type="InterPro" id="IPR024079">
    <property type="entry name" value="MetalloPept_cat_dom_sf"/>
</dbReference>
<gene>
    <name evidence="2" type="ORF">SAMN05421504_1011411</name>
</gene>
<feature type="domain" description="Peptidase M12A" evidence="1">
    <location>
        <begin position="11"/>
        <end position="154"/>
    </location>
</feature>
<reference evidence="2 3" key="1">
    <citation type="submission" date="2016-10" db="EMBL/GenBank/DDBJ databases">
        <authorList>
            <person name="de Groot N.N."/>
        </authorList>
    </citation>
    <scope>NUCLEOTIDE SEQUENCE [LARGE SCALE GENOMIC DNA]</scope>
    <source>
        <strain evidence="2 3">CPCC 202699</strain>
    </source>
</reference>
<proteinExistence type="predicted"/>
<dbReference type="GO" id="GO:0006508">
    <property type="term" value="P:proteolysis"/>
    <property type="evidence" value="ECO:0007669"/>
    <property type="project" value="InterPro"/>
</dbReference>
<accession>A0A1H2W384</accession>